<keyword evidence="2" id="KW-0472">Membrane</keyword>
<feature type="compositionally biased region" description="Low complexity" evidence="1">
    <location>
        <begin position="101"/>
        <end position="112"/>
    </location>
</feature>
<dbReference type="PANTHER" id="PTHR32301">
    <property type="entry name" value="COUNTIN RECEPTOR CNR3-RELATED"/>
    <property type="match status" value="1"/>
</dbReference>
<gene>
    <name evidence="3" type="ORF">OSIN01602_LOCUS13317</name>
</gene>
<feature type="compositionally biased region" description="Basic and acidic residues" evidence="1">
    <location>
        <begin position="113"/>
        <end position="124"/>
    </location>
</feature>
<evidence type="ECO:0000256" key="2">
    <source>
        <dbReference type="SAM" id="Phobius"/>
    </source>
</evidence>
<protein>
    <recommendedName>
        <fullName evidence="4">Sulfotransferase domain-containing protein</fullName>
    </recommendedName>
</protein>
<proteinExistence type="predicted"/>
<accession>A0A7S1ZQE0</accession>
<evidence type="ECO:0000256" key="1">
    <source>
        <dbReference type="SAM" id="MobiDB-lite"/>
    </source>
</evidence>
<sequence>MSGTDSCDRKDLFEEQRRRDRDGRGADGVQEGGQTEEHLGNRRRHRRNEKGPNRRQSQVKIRLSKRRLLGAAAMTLAAAALLTGGFGGVSSRYVVLSSLPPEASLSSSSSSSKSERSGRPKFAFDPEGLSSSSSPRSLLWSLLRDPSSSIANLVLPRKLSLTIHGYDTTQERPIPPFYDHAANVWDTITAEDQPALVHVPRAGGTTLAKLMSHCLGMVTASKMVTMDPNQNGLLPYNTLAINTHTVTGARYLNVDPSTHEGLDRAVFLNAVPSRLADVVIAHDLQWSSPLYDSVHRSRLFLMIRHPVKREVDQFYYMQRSTWEDDYDPAIASMTLEEYAASDKMVENYVVRMLLHRTTEEVTPEDVETAKHILRRKFLVGVHEWFDLSVVRFERYFGWWEDRGVLTNTTVNYCHHRKIADGDGRGDFPRTEPGSLAHKRLAVRNWADLELYFYAKNLFYRQAALV</sequence>
<dbReference type="AlphaFoldDB" id="A0A7S1ZQE0"/>
<feature type="compositionally biased region" description="Basic and acidic residues" evidence="1">
    <location>
        <begin position="1"/>
        <end position="25"/>
    </location>
</feature>
<feature type="region of interest" description="Disordered" evidence="1">
    <location>
        <begin position="101"/>
        <end position="133"/>
    </location>
</feature>
<keyword evidence="2" id="KW-0812">Transmembrane</keyword>
<dbReference type="PANTHER" id="PTHR32301:SF6">
    <property type="entry name" value="GOLVESIN-RELATED"/>
    <property type="match status" value="1"/>
</dbReference>
<dbReference type="InterPro" id="IPR027417">
    <property type="entry name" value="P-loop_NTPase"/>
</dbReference>
<evidence type="ECO:0008006" key="4">
    <source>
        <dbReference type="Google" id="ProtNLM"/>
    </source>
</evidence>
<reference evidence="3" key="1">
    <citation type="submission" date="2021-01" db="EMBL/GenBank/DDBJ databases">
        <authorList>
            <person name="Corre E."/>
            <person name="Pelletier E."/>
            <person name="Niang G."/>
            <person name="Scheremetjew M."/>
            <person name="Finn R."/>
            <person name="Kale V."/>
            <person name="Holt S."/>
            <person name="Cochrane G."/>
            <person name="Meng A."/>
            <person name="Brown T."/>
            <person name="Cohen L."/>
        </authorList>
    </citation>
    <scope>NUCLEOTIDE SEQUENCE</scope>
    <source>
        <strain evidence="3">Grunow 1884</strain>
    </source>
</reference>
<keyword evidence="2" id="KW-1133">Transmembrane helix</keyword>
<feature type="region of interest" description="Disordered" evidence="1">
    <location>
        <begin position="1"/>
        <end position="62"/>
    </location>
</feature>
<dbReference type="Gene3D" id="3.40.50.300">
    <property type="entry name" value="P-loop containing nucleotide triphosphate hydrolases"/>
    <property type="match status" value="1"/>
</dbReference>
<name>A0A7S1ZQE0_TRICV</name>
<dbReference type="EMBL" id="HBGO01023156">
    <property type="protein sequence ID" value="CAD9345936.1"/>
    <property type="molecule type" value="Transcribed_RNA"/>
</dbReference>
<feature type="transmembrane region" description="Helical" evidence="2">
    <location>
        <begin position="68"/>
        <end position="89"/>
    </location>
</feature>
<dbReference type="InterPro" id="IPR053259">
    <property type="entry name" value="Golvesin-related_Golgi"/>
</dbReference>
<organism evidence="3">
    <name type="scientific">Trieres chinensis</name>
    <name type="common">Marine centric diatom</name>
    <name type="synonym">Odontella sinensis</name>
    <dbReference type="NCBI Taxonomy" id="1514140"/>
    <lineage>
        <taxon>Eukaryota</taxon>
        <taxon>Sar</taxon>
        <taxon>Stramenopiles</taxon>
        <taxon>Ochrophyta</taxon>
        <taxon>Bacillariophyta</taxon>
        <taxon>Mediophyceae</taxon>
        <taxon>Biddulphiophycidae</taxon>
        <taxon>Eupodiscales</taxon>
        <taxon>Parodontellaceae</taxon>
        <taxon>Trieres</taxon>
    </lineage>
</organism>
<evidence type="ECO:0000313" key="3">
    <source>
        <dbReference type="EMBL" id="CAD9345936.1"/>
    </source>
</evidence>